<dbReference type="EMBL" id="BTSX01000003">
    <property type="protein sequence ID" value="GMS89427.1"/>
    <property type="molecule type" value="Genomic_DNA"/>
</dbReference>
<organism evidence="2 3">
    <name type="scientific">Pristionchus entomophagus</name>
    <dbReference type="NCBI Taxonomy" id="358040"/>
    <lineage>
        <taxon>Eukaryota</taxon>
        <taxon>Metazoa</taxon>
        <taxon>Ecdysozoa</taxon>
        <taxon>Nematoda</taxon>
        <taxon>Chromadorea</taxon>
        <taxon>Rhabditida</taxon>
        <taxon>Rhabditina</taxon>
        <taxon>Diplogasteromorpha</taxon>
        <taxon>Diplogasteroidea</taxon>
        <taxon>Neodiplogasteridae</taxon>
        <taxon>Pristionchus</taxon>
    </lineage>
</organism>
<evidence type="ECO:0000313" key="2">
    <source>
        <dbReference type="EMBL" id="GMS89427.1"/>
    </source>
</evidence>
<comment type="caution">
    <text evidence="2">The sequence shown here is derived from an EMBL/GenBank/DDBJ whole genome shotgun (WGS) entry which is preliminary data.</text>
</comment>
<reference evidence="2" key="1">
    <citation type="submission" date="2023-10" db="EMBL/GenBank/DDBJ databases">
        <title>Genome assembly of Pristionchus species.</title>
        <authorList>
            <person name="Yoshida K."/>
            <person name="Sommer R.J."/>
        </authorList>
    </citation>
    <scope>NUCLEOTIDE SEQUENCE</scope>
    <source>
        <strain evidence="2">RS0144</strain>
    </source>
</reference>
<feature type="compositionally biased region" description="Basic and acidic residues" evidence="1">
    <location>
        <begin position="25"/>
        <end position="34"/>
    </location>
</feature>
<keyword evidence="3" id="KW-1185">Reference proteome</keyword>
<feature type="region of interest" description="Disordered" evidence="1">
    <location>
        <begin position="159"/>
        <end position="258"/>
    </location>
</feature>
<evidence type="ECO:0000256" key="1">
    <source>
        <dbReference type="SAM" id="MobiDB-lite"/>
    </source>
</evidence>
<feature type="compositionally biased region" description="Basic and acidic residues" evidence="1">
    <location>
        <begin position="208"/>
        <end position="228"/>
    </location>
</feature>
<accession>A0AAV5T1G6</accession>
<evidence type="ECO:0000313" key="3">
    <source>
        <dbReference type="Proteomes" id="UP001432027"/>
    </source>
</evidence>
<sequence>MIYGEGLDNYGTVHQELGPTTSSSHEQDGRRGHAYRRERSIQESMMDMHNEQYHLNGDVHQQLRTVHHRNEVIGGEEELEEMQEIIDETGRPLFIRADGNMYHPDNLYVLDDDGSTVTWRLEMVDEDGSGVDMSGIAPLQMEQPLSFDVSAYEVCDSSSVSSSRPIRSSRGRHLTNQPRSFLPIPSHQTFTSIDTSTSSNNHGHAKVSRIDASKGKIRVKKTEAESRVGRGPSTSIPRSDLSILPPPVPLPKLSRRPTSRYTTQSTLHNATSGLETANCNYCHLRFYMPHTALRSRISYDETVSPSINLPFAFFECPICGMESASGPSSSRR</sequence>
<name>A0AAV5T1G6_9BILA</name>
<feature type="region of interest" description="Disordered" evidence="1">
    <location>
        <begin position="1"/>
        <end position="34"/>
    </location>
</feature>
<gene>
    <name evidence="2" type="ORF">PENTCL1PPCAC_11602</name>
</gene>
<protein>
    <submittedName>
        <fullName evidence="2">Uncharacterized protein</fullName>
    </submittedName>
</protein>
<proteinExistence type="predicted"/>
<dbReference type="Proteomes" id="UP001432027">
    <property type="component" value="Unassembled WGS sequence"/>
</dbReference>
<dbReference type="AlphaFoldDB" id="A0AAV5T1G6"/>
<feature type="compositionally biased region" description="Polar residues" evidence="1">
    <location>
        <begin position="186"/>
        <end position="202"/>
    </location>
</feature>